<evidence type="ECO:0000256" key="1">
    <source>
        <dbReference type="ARBA" id="ARBA00022801"/>
    </source>
</evidence>
<feature type="domain" description="BD-FAE-like" evidence="2">
    <location>
        <begin position="56"/>
        <end position="254"/>
    </location>
</feature>
<dbReference type="Proteomes" id="UP000428260">
    <property type="component" value="Chromosome"/>
</dbReference>
<dbReference type="InterPro" id="IPR050300">
    <property type="entry name" value="GDXG_lipolytic_enzyme"/>
</dbReference>
<dbReference type="GO" id="GO:0016787">
    <property type="term" value="F:hydrolase activity"/>
    <property type="evidence" value="ECO:0007669"/>
    <property type="project" value="UniProtKB-KW"/>
</dbReference>
<protein>
    <submittedName>
        <fullName evidence="3">Prolyl oligopeptidase family serine peptidase</fullName>
    </submittedName>
</protein>
<dbReference type="Gene3D" id="3.40.50.1820">
    <property type="entry name" value="alpha/beta hydrolase"/>
    <property type="match status" value="1"/>
</dbReference>
<dbReference type="EMBL" id="CP046401">
    <property type="protein sequence ID" value="QGY42773.1"/>
    <property type="molecule type" value="Genomic_DNA"/>
</dbReference>
<accession>A0A6I6JSD0</accession>
<dbReference type="AlphaFoldDB" id="A0A6I6JSD0"/>
<name>A0A6I6JSD0_9BACT</name>
<dbReference type="PANTHER" id="PTHR48081">
    <property type="entry name" value="AB HYDROLASE SUPERFAMILY PROTEIN C4A8.06C"/>
    <property type="match status" value="1"/>
</dbReference>
<dbReference type="SUPFAM" id="SSF53474">
    <property type="entry name" value="alpha/beta-Hydrolases"/>
    <property type="match status" value="1"/>
</dbReference>
<dbReference type="Pfam" id="PF20434">
    <property type="entry name" value="BD-FAE"/>
    <property type="match status" value="1"/>
</dbReference>
<proteinExistence type="predicted"/>
<evidence type="ECO:0000259" key="2">
    <source>
        <dbReference type="Pfam" id="PF20434"/>
    </source>
</evidence>
<organism evidence="3 4">
    <name type="scientific">Maribellus comscasis</name>
    <dbReference type="NCBI Taxonomy" id="2681766"/>
    <lineage>
        <taxon>Bacteria</taxon>
        <taxon>Pseudomonadati</taxon>
        <taxon>Bacteroidota</taxon>
        <taxon>Bacteroidia</taxon>
        <taxon>Marinilabiliales</taxon>
        <taxon>Prolixibacteraceae</taxon>
        <taxon>Maribellus</taxon>
    </lineage>
</organism>
<keyword evidence="4" id="KW-1185">Reference proteome</keyword>
<dbReference type="InterPro" id="IPR049492">
    <property type="entry name" value="BD-FAE-like_dom"/>
</dbReference>
<dbReference type="PANTHER" id="PTHR48081:SF6">
    <property type="entry name" value="PEPTIDASE S9 PROLYL OLIGOPEPTIDASE CATALYTIC DOMAIN-CONTAINING PROTEIN"/>
    <property type="match status" value="1"/>
</dbReference>
<dbReference type="RefSeq" id="WP_158863244.1">
    <property type="nucleotide sequence ID" value="NZ_CP046401.1"/>
</dbReference>
<dbReference type="KEGG" id="mcos:GM418_03630"/>
<keyword evidence="1" id="KW-0378">Hydrolase</keyword>
<reference evidence="3 4" key="1">
    <citation type="submission" date="2019-11" db="EMBL/GenBank/DDBJ databases">
        <authorList>
            <person name="Zheng R.K."/>
            <person name="Sun C.M."/>
        </authorList>
    </citation>
    <scope>NUCLEOTIDE SEQUENCE [LARGE SCALE GENOMIC DNA]</scope>
    <source>
        <strain evidence="3 4">WC007</strain>
    </source>
</reference>
<gene>
    <name evidence="3" type="ORF">GM418_03630</name>
</gene>
<dbReference type="InterPro" id="IPR029058">
    <property type="entry name" value="AB_hydrolase_fold"/>
</dbReference>
<evidence type="ECO:0000313" key="4">
    <source>
        <dbReference type="Proteomes" id="UP000428260"/>
    </source>
</evidence>
<evidence type="ECO:0000313" key="3">
    <source>
        <dbReference type="EMBL" id="QGY42773.1"/>
    </source>
</evidence>
<sequence length="300" mass="33289">MKRLLFLILFVQLVCSKGFSQHVIPLYDGQIPGEIQAENTEVNKNGIFSNISKPELTIYIPEKSDPGKTAIVICPGGGYGVVCASYEGHKIARAMNEKGVAAFVLKYRLPSDRTCSDKAIAPLQDAQRAIKIVRDNAGKWGVNPNKIGIIGFSAGGHLASTAGTHFSKSYIQNNESTSLRPDFMMLIYPVISMQPELTHVGSRKNLLGENPSPELLDLFSNEKQVTENTPSAFLMHAMDDDVVPVENSIRFYEAMKEKNVPADMHLFSTGKHGFPLEPAKSNWLDYAFQWMREQQLIGDR</sequence>